<keyword evidence="1" id="KW-0472">Membrane</keyword>
<dbReference type="InterPro" id="IPR045444">
    <property type="entry name" value="DUF6503"/>
</dbReference>
<dbReference type="Pfam" id="PF20113">
    <property type="entry name" value="DUF6503"/>
    <property type="match status" value="1"/>
</dbReference>
<protein>
    <submittedName>
        <fullName evidence="2">Threonine synthase</fullName>
    </submittedName>
</protein>
<dbReference type="Proteomes" id="UP001194729">
    <property type="component" value="Unassembled WGS sequence"/>
</dbReference>
<keyword evidence="1" id="KW-0812">Transmembrane</keyword>
<feature type="transmembrane region" description="Helical" evidence="1">
    <location>
        <begin position="29"/>
        <end position="53"/>
    </location>
</feature>
<proteinExistence type="predicted"/>
<reference evidence="2 3" key="1">
    <citation type="submission" date="2020-11" db="EMBL/GenBank/DDBJ databases">
        <title>P. mediterranea TC4 genome.</title>
        <authorList>
            <person name="Molmeret M."/>
        </authorList>
    </citation>
    <scope>NUCLEOTIDE SEQUENCE [LARGE SCALE GENOMIC DNA]</scope>
    <source>
        <strain evidence="2 3">TC4</strain>
    </source>
</reference>
<gene>
    <name evidence="2" type="ORF">FNJ87_06280</name>
</gene>
<keyword evidence="3" id="KW-1185">Reference proteome</keyword>
<dbReference type="EMBL" id="JADKYU010000321">
    <property type="protein sequence ID" value="MBF4983957.1"/>
    <property type="molecule type" value="Genomic_DNA"/>
</dbReference>
<accession>A0ABS0A3L1</accession>
<evidence type="ECO:0000313" key="3">
    <source>
        <dbReference type="Proteomes" id="UP001194729"/>
    </source>
</evidence>
<comment type="caution">
    <text evidence="2">The sequence shown here is derived from an EMBL/GenBank/DDBJ whole genome shotgun (WGS) entry which is preliminary data.</text>
</comment>
<evidence type="ECO:0000313" key="2">
    <source>
        <dbReference type="EMBL" id="MBF4983957.1"/>
    </source>
</evidence>
<keyword evidence="1" id="KW-1133">Transmembrane helix</keyword>
<evidence type="ECO:0000256" key="1">
    <source>
        <dbReference type="SAM" id="Phobius"/>
    </source>
</evidence>
<organism evidence="2 3">
    <name type="scientific">Nonlabens mediterrranea</name>
    <dbReference type="NCBI Taxonomy" id="1419947"/>
    <lineage>
        <taxon>Bacteria</taxon>
        <taxon>Pseudomonadati</taxon>
        <taxon>Bacteroidota</taxon>
        <taxon>Flavobacteriia</taxon>
        <taxon>Flavobacteriales</taxon>
        <taxon>Flavobacteriaceae</taxon>
        <taxon>Nonlabens</taxon>
    </lineage>
</organism>
<name>A0ABS0A3L1_9FLAO</name>
<sequence length="308" mass="35536">MIGFFGCLKISKAIFKTLILTFFYHHPNIFVILFIYFSSMKKILLILFTVVFIMSCKTESKKEVLSPVTKDTSVDQIDLSKYPQGYQDVLAAHGGLSLWNTMQSLTFKLPKENGDEVHTTDLKTRDVVVETEKYQIGSHNGKVWLAQDSTYYPKNRARFYHNLMFYFYAMPFILADDGIVYSETASLEKDGISYPGIKIAYQSNVGDSPDDEYILYYHPESKKMEWLAYTVTRGQGSKSTDFHFIKYDKWQEVNGLLLPEELTWYKTESNLPTEPRGKPRIFTNVDIDASHMGANFYTMPDNGVYVDE</sequence>